<comment type="subcellular location">
    <subcellularLocation>
        <location evidence="1">Periplasm</location>
    </subcellularLocation>
</comment>
<dbReference type="CDD" id="cd13603">
    <property type="entry name" value="PBP2_TRAP_Siap_TeaA_like"/>
    <property type="match status" value="1"/>
</dbReference>
<evidence type="ECO:0000256" key="3">
    <source>
        <dbReference type="ARBA" id="ARBA00022764"/>
    </source>
</evidence>
<evidence type="ECO:0000256" key="2">
    <source>
        <dbReference type="ARBA" id="ARBA00022729"/>
    </source>
</evidence>
<evidence type="ECO:0000256" key="1">
    <source>
        <dbReference type="ARBA" id="ARBA00004418"/>
    </source>
</evidence>
<protein>
    <submittedName>
        <fullName evidence="5">TRAP transporter substrate-binding protein</fullName>
    </submittedName>
</protein>
<name>A0ABT5TB72_9RHOB</name>
<reference evidence="5" key="1">
    <citation type="submission" date="2023-02" db="EMBL/GenBank/DDBJ databases">
        <title>Description of Roseinatronobacter alkalisoli sp. nov., an alkaliphilic bacerium isolated from soda soil.</title>
        <authorList>
            <person name="Wei W."/>
        </authorList>
    </citation>
    <scope>NUCLEOTIDE SEQUENCE</scope>
    <source>
        <strain evidence="5">HJB301</strain>
    </source>
</reference>
<dbReference type="EMBL" id="JAQZSM010000014">
    <property type="protein sequence ID" value="MDD7972357.1"/>
    <property type="molecule type" value="Genomic_DNA"/>
</dbReference>
<dbReference type="PANTHER" id="PTHR33376">
    <property type="match status" value="1"/>
</dbReference>
<accession>A0ABT5TB72</accession>
<evidence type="ECO:0000256" key="4">
    <source>
        <dbReference type="SAM" id="SignalP"/>
    </source>
</evidence>
<dbReference type="InterPro" id="IPR038404">
    <property type="entry name" value="TRAP_DctP_sf"/>
</dbReference>
<evidence type="ECO:0000313" key="5">
    <source>
        <dbReference type="EMBL" id="MDD7972357.1"/>
    </source>
</evidence>
<dbReference type="NCBIfam" id="NF037995">
    <property type="entry name" value="TRAP_S1"/>
    <property type="match status" value="1"/>
</dbReference>
<proteinExistence type="predicted"/>
<dbReference type="Gene3D" id="3.40.190.170">
    <property type="entry name" value="Bacterial extracellular solute-binding protein, family 7"/>
    <property type="match status" value="1"/>
</dbReference>
<organism evidence="5 6">
    <name type="scientific">Roseinatronobacter alkalisoli</name>
    <dbReference type="NCBI Taxonomy" id="3028235"/>
    <lineage>
        <taxon>Bacteria</taxon>
        <taxon>Pseudomonadati</taxon>
        <taxon>Pseudomonadota</taxon>
        <taxon>Alphaproteobacteria</taxon>
        <taxon>Rhodobacterales</taxon>
        <taxon>Paracoccaceae</taxon>
        <taxon>Roseinatronobacter</taxon>
    </lineage>
</organism>
<sequence>MKFIKPLLITGAAMLIAVPAAAQTLRLATVVNAPHPWIDAAELFKAELEANTGLTVEIFPGGQLGDDATVVDEMRIGTVDVIIGGVGNIAPFVRSFEFFALNYLFENMDEFEAVTDPESEIFGYYADQVAGADVGLHLLALTGGGTRNLSSAAGPVSEPGDLEGVRMRTTGAQLDQRMWQAMGAVTSSLPWTELYTGVQTGVVQAFESTISGYYGSRLYEVAPYHARTEHQIMMSHISISTLTWDRLNEEEKAAVTDAARLAGLHGTEMGVKYDTELLERFAEQGITVTEVDTSAFAARVADLHDQIAEDLGVSHLLQTVRELR</sequence>
<dbReference type="Proteomes" id="UP001431784">
    <property type="component" value="Unassembled WGS sequence"/>
</dbReference>
<dbReference type="InterPro" id="IPR018389">
    <property type="entry name" value="DctP_fam"/>
</dbReference>
<keyword evidence="2 4" id="KW-0732">Signal</keyword>
<keyword evidence="3" id="KW-0574">Periplasm</keyword>
<dbReference type="RefSeq" id="WP_274353034.1">
    <property type="nucleotide sequence ID" value="NZ_JAQZSM010000014.1"/>
</dbReference>
<evidence type="ECO:0000313" key="6">
    <source>
        <dbReference type="Proteomes" id="UP001431784"/>
    </source>
</evidence>
<keyword evidence="6" id="KW-1185">Reference proteome</keyword>
<dbReference type="Pfam" id="PF03480">
    <property type="entry name" value="DctP"/>
    <property type="match status" value="1"/>
</dbReference>
<feature type="signal peptide" evidence="4">
    <location>
        <begin position="1"/>
        <end position="22"/>
    </location>
</feature>
<gene>
    <name evidence="5" type="ORF">PUT78_14750</name>
</gene>
<comment type="caution">
    <text evidence="5">The sequence shown here is derived from an EMBL/GenBank/DDBJ whole genome shotgun (WGS) entry which is preliminary data.</text>
</comment>
<feature type="chain" id="PRO_5045210348" evidence="4">
    <location>
        <begin position="23"/>
        <end position="324"/>
    </location>
</feature>
<dbReference type="PANTHER" id="PTHR33376:SF4">
    <property type="entry name" value="SIALIC ACID-BINDING PERIPLASMIC PROTEIN SIAP"/>
    <property type="match status" value="1"/>
</dbReference>